<gene>
    <name evidence="2" type="ORF">HLH21_05295</name>
</gene>
<comment type="caution">
    <text evidence="2">The sequence shown here is derived from an EMBL/GenBank/DDBJ whole genome shotgun (WGS) entry which is preliminary data.</text>
</comment>
<proteinExistence type="predicted"/>
<dbReference type="AlphaFoldDB" id="A0A7W4J6F3"/>
<keyword evidence="3" id="KW-1185">Reference proteome</keyword>
<evidence type="ECO:0000313" key="2">
    <source>
        <dbReference type="EMBL" id="MBB2175343.1"/>
    </source>
</evidence>
<name>A0A7W4J6F3_9PROT</name>
<reference evidence="2 3" key="1">
    <citation type="submission" date="2020-04" db="EMBL/GenBank/DDBJ databases">
        <title>Description of novel Gluconacetobacter.</title>
        <authorList>
            <person name="Sombolestani A."/>
        </authorList>
    </citation>
    <scope>NUCLEOTIDE SEQUENCE [LARGE SCALE GENOMIC DNA]</scope>
    <source>
        <strain evidence="2 3">LMG 21312</strain>
    </source>
</reference>
<evidence type="ECO:0000256" key="1">
    <source>
        <dbReference type="SAM" id="SignalP"/>
    </source>
</evidence>
<dbReference type="Pfam" id="PF13379">
    <property type="entry name" value="NMT1_2"/>
    <property type="match status" value="1"/>
</dbReference>
<dbReference type="RefSeq" id="WP_182942057.1">
    <property type="nucleotide sequence ID" value="NZ_JABEQH010000006.1"/>
</dbReference>
<organism evidence="2 3">
    <name type="scientific">Gluconacetobacter johannae</name>
    <dbReference type="NCBI Taxonomy" id="112140"/>
    <lineage>
        <taxon>Bacteria</taxon>
        <taxon>Pseudomonadati</taxon>
        <taxon>Pseudomonadota</taxon>
        <taxon>Alphaproteobacteria</taxon>
        <taxon>Acetobacterales</taxon>
        <taxon>Acetobacteraceae</taxon>
        <taxon>Gluconacetobacter</taxon>
    </lineage>
</organism>
<dbReference type="Gene3D" id="3.40.190.10">
    <property type="entry name" value="Periplasmic binding protein-like II"/>
    <property type="match status" value="2"/>
</dbReference>
<sequence length="346" mass="36488">MMKSRFLRFGLYLLVGLLAAIGPASAATVIRVGYIPVLGSSALFVLNGEGWARDAGLDLRLVRFQSGPQAIQALASGKIDAYVAGVLPLLLARAHGADVKVVAAGAIEELEVVARGQLATGLGNGEAAGPAGDALKQRFDAFSQATGRKPKIAAQPVGSVPDTLLRYWLKQRNGLEPAQVADIVGIDIDAAQQAFLAGAVDAAVLREPALSVVRNRLPESRVLANGHDIMPDQPGSVLAIYHGDDPDRVAWKETLIGLFIRATNLLASHPEDAASFVQDALGGGMLDRAVILQALKSSGSHFVSDPSTIVESVRRLQAFEVASGTLRKAEPVEGLFDLDSYRRAHP</sequence>
<accession>A0A7W4J6F3</accession>
<dbReference type="SUPFAM" id="SSF53850">
    <property type="entry name" value="Periplasmic binding protein-like II"/>
    <property type="match status" value="1"/>
</dbReference>
<feature type="signal peptide" evidence="1">
    <location>
        <begin position="1"/>
        <end position="26"/>
    </location>
</feature>
<feature type="chain" id="PRO_5030942174" evidence="1">
    <location>
        <begin position="27"/>
        <end position="346"/>
    </location>
</feature>
<dbReference type="PANTHER" id="PTHR30024">
    <property type="entry name" value="ALIPHATIC SULFONATES-BINDING PROTEIN-RELATED"/>
    <property type="match status" value="1"/>
</dbReference>
<protein>
    <submittedName>
        <fullName evidence="2">ABC transporter substrate-binding protein</fullName>
    </submittedName>
</protein>
<dbReference type="EMBL" id="JABEQH010000006">
    <property type="protein sequence ID" value="MBB2175343.1"/>
    <property type="molecule type" value="Genomic_DNA"/>
</dbReference>
<dbReference type="Proteomes" id="UP000561066">
    <property type="component" value="Unassembled WGS sequence"/>
</dbReference>
<keyword evidence="1" id="KW-0732">Signal</keyword>
<evidence type="ECO:0000313" key="3">
    <source>
        <dbReference type="Proteomes" id="UP000561066"/>
    </source>
</evidence>